<dbReference type="PANTHER" id="PTHR42742">
    <property type="entry name" value="TRANSCRIPTIONAL REPRESSOR MPRA"/>
    <property type="match status" value="1"/>
</dbReference>
<dbReference type="PANTHER" id="PTHR42742:SF3">
    <property type="entry name" value="FRUCTOKINASE"/>
    <property type="match status" value="1"/>
</dbReference>
<dbReference type="InterPro" id="IPR011051">
    <property type="entry name" value="RmlC_Cupin_sf"/>
</dbReference>
<name>A0ABR5AIK3_9BACL</name>
<keyword evidence="1" id="KW-0479">Metal-binding</keyword>
<keyword evidence="2" id="KW-0862">Zinc</keyword>
<evidence type="ECO:0000256" key="2">
    <source>
        <dbReference type="ARBA" id="ARBA00022833"/>
    </source>
</evidence>
<dbReference type="Proteomes" id="UP000031967">
    <property type="component" value="Unassembled WGS sequence"/>
</dbReference>
<organism evidence="3 4">
    <name type="scientific">Gordoniibacillus kamchatkensis</name>
    <dbReference type="NCBI Taxonomy" id="1590651"/>
    <lineage>
        <taxon>Bacteria</taxon>
        <taxon>Bacillati</taxon>
        <taxon>Bacillota</taxon>
        <taxon>Bacilli</taxon>
        <taxon>Bacillales</taxon>
        <taxon>Paenibacillaceae</taxon>
        <taxon>Gordoniibacillus</taxon>
    </lineage>
</organism>
<dbReference type="Gene3D" id="2.60.120.10">
    <property type="entry name" value="Jelly Rolls"/>
    <property type="match status" value="1"/>
</dbReference>
<evidence type="ECO:0000313" key="4">
    <source>
        <dbReference type="Proteomes" id="UP000031967"/>
    </source>
</evidence>
<keyword evidence="3" id="KW-0413">Isomerase</keyword>
<accession>A0ABR5AIK3</accession>
<dbReference type="SUPFAM" id="SSF51182">
    <property type="entry name" value="RmlC-like cupins"/>
    <property type="match status" value="1"/>
</dbReference>
<comment type="caution">
    <text evidence="3">The sequence shown here is derived from an EMBL/GenBank/DDBJ whole genome shotgun (WGS) entry which is preliminary data.</text>
</comment>
<dbReference type="RefSeq" id="WP_041047522.1">
    <property type="nucleotide sequence ID" value="NZ_JXAK01000015.1"/>
</dbReference>
<reference evidence="3 4" key="1">
    <citation type="submission" date="2014-12" db="EMBL/GenBank/DDBJ databases">
        <title>Draft genome sequence of Paenibacillus kamchatkensis strain B-2647.</title>
        <authorList>
            <person name="Karlyshev A.V."/>
            <person name="Kudryashova E.B."/>
        </authorList>
    </citation>
    <scope>NUCLEOTIDE SEQUENCE [LARGE SCALE GENOMIC DNA]</scope>
    <source>
        <strain evidence="3 4">VKM B-2647</strain>
    </source>
</reference>
<dbReference type="InterPro" id="IPR051804">
    <property type="entry name" value="Carb_Metab_Reg_Kinase/Isom"/>
</dbReference>
<evidence type="ECO:0000313" key="3">
    <source>
        <dbReference type="EMBL" id="KIL40854.1"/>
    </source>
</evidence>
<dbReference type="InterPro" id="IPR014710">
    <property type="entry name" value="RmlC-like_jellyroll"/>
</dbReference>
<dbReference type="GO" id="GO:0016853">
    <property type="term" value="F:isomerase activity"/>
    <property type="evidence" value="ECO:0007669"/>
    <property type="project" value="UniProtKB-KW"/>
</dbReference>
<dbReference type="CDD" id="cd07010">
    <property type="entry name" value="cupin_PMI_type_I_N_bac"/>
    <property type="match status" value="1"/>
</dbReference>
<dbReference type="EMBL" id="JXAK01000015">
    <property type="protein sequence ID" value="KIL40854.1"/>
    <property type="molecule type" value="Genomic_DNA"/>
</dbReference>
<evidence type="ECO:0000256" key="1">
    <source>
        <dbReference type="ARBA" id="ARBA00022723"/>
    </source>
</evidence>
<protein>
    <submittedName>
        <fullName evidence="3">Mannose-6-phosphate isomerase</fullName>
    </submittedName>
</protein>
<sequence>MTTAYNKEPSIGIRGRDQDVCRGYAAIGTVLQSRLQNNTKSVVVIECYPGVRQQEIMEGLRPYLHPTDVIEAEAAAIDAAKINGMVERYLTDDRVFGYMAPFHIEEMYDPHKLAKLRERVEAVPEGTVIVIGFGASLVTHGDLLVYADLARWEIQLRYRSKEFGNWLAHNEDEDMLRKYKRGYFHEWRMADRLKRSLFQRIDYYLDTNAQNDPKLALWDAVLDGMEQISRQPFRLVPYFDPGVWGGIWLESKLFLPNKEHPYAWGFDGVPEENSLYLDFGSVRMEVPAINLVFLQPKSLLGERVYSRFGAEFPIRFDFLDTMGGQHLSLQVHPTTDYIQTRFGMPYTQDESYYILDAKPGAQVYLGLKEGVAPEQMLNDLRKAERGGGSFPAEQYVNVFPASKHDHFLIPAGTVHCSGSDCMVLEISATPYIFTFKLWDWDRLGLDGKPRPVHLDHGAQVIQWDRTTSWVERELVGRVELVAEGNGWREERTGLHEFEFIETRRHWFSEPVLHTGNGSVQMLNLVEGEEAVVESPDGMFEPFVVHYAETFIIPASIERFVIRPSGPSVGRTIATIKAFVKG</sequence>
<gene>
    <name evidence="3" type="ORF">SD70_10475</name>
</gene>
<keyword evidence="4" id="KW-1185">Reference proteome</keyword>
<proteinExistence type="predicted"/>